<dbReference type="PANTHER" id="PTHR43653">
    <property type="entry name" value="CYTOCHROME C ASSEMBLY PROTEIN-RELATED"/>
    <property type="match status" value="1"/>
</dbReference>
<feature type="transmembrane region" description="Helical" evidence="3">
    <location>
        <begin position="517"/>
        <end position="537"/>
    </location>
</feature>
<dbReference type="RefSeq" id="WP_313982953.1">
    <property type="nucleotide sequence ID" value="NZ_JASJOS010000010.1"/>
</dbReference>
<protein>
    <submittedName>
        <fullName evidence="6">Cytochrome c biogenesis protein CcsA</fullName>
    </submittedName>
</protein>
<dbReference type="GO" id="GO:0016020">
    <property type="term" value="C:membrane"/>
    <property type="evidence" value="ECO:0007669"/>
    <property type="project" value="InterPro"/>
</dbReference>
<keyword evidence="3" id="KW-0472">Membrane</keyword>
<gene>
    <name evidence="6" type="primary">ccsA</name>
    <name evidence="6" type="ORF">QNI16_22410</name>
</gene>
<dbReference type="InterPro" id="IPR003567">
    <property type="entry name" value="Cyt_c_biogenesis"/>
</dbReference>
<dbReference type="GO" id="GO:0020037">
    <property type="term" value="F:heme binding"/>
    <property type="evidence" value="ECO:0007669"/>
    <property type="project" value="InterPro"/>
</dbReference>
<evidence type="ECO:0000256" key="3">
    <source>
        <dbReference type="SAM" id="Phobius"/>
    </source>
</evidence>
<dbReference type="InterPro" id="IPR002541">
    <property type="entry name" value="Cyt_c_assembly"/>
</dbReference>
<feature type="transmembrane region" description="Helical" evidence="3">
    <location>
        <begin position="236"/>
        <end position="256"/>
    </location>
</feature>
<feature type="transmembrane region" description="Helical" evidence="3">
    <location>
        <begin position="460"/>
        <end position="478"/>
    </location>
</feature>
<dbReference type="InterPro" id="IPR032523">
    <property type="entry name" value="CcmF_C"/>
</dbReference>
<evidence type="ECO:0000313" key="7">
    <source>
        <dbReference type="Proteomes" id="UP001241110"/>
    </source>
</evidence>
<dbReference type="PANTHER" id="PTHR43653:SF1">
    <property type="entry name" value="CYTOCHROME C-TYPE BIOGENESIS PROTEIN CCMF"/>
    <property type="match status" value="1"/>
</dbReference>
<feature type="transmembrane region" description="Helical" evidence="3">
    <location>
        <begin position="6"/>
        <end position="29"/>
    </location>
</feature>
<accession>A0AAE3QTU8</accession>
<dbReference type="PRINTS" id="PR01410">
    <property type="entry name" value="CCBIOGENESIS"/>
</dbReference>
<dbReference type="GO" id="GO:0017004">
    <property type="term" value="P:cytochrome complex assembly"/>
    <property type="evidence" value="ECO:0007669"/>
    <property type="project" value="UniProtKB-KW"/>
</dbReference>
<dbReference type="Pfam" id="PF16327">
    <property type="entry name" value="CcmF_C"/>
    <property type="match status" value="1"/>
</dbReference>
<reference evidence="6" key="1">
    <citation type="submission" date="2023-05" db="EMBL/GenBank/DDBJ databases">
        <authorList>
            <person name="Zhang X."/>
        </authorList>
    </citation>
    <scope>NUCLEOTIDE SEQUENCE</scope>
    <source>
        <strain evidence="6">YF14B1</strain>
    </source>
</reference>
<evidence type="ECO:0000259" key="5">
    <source>
        <dbReference type="Pfam" id="PF16327"/>
    </source>
</evidence>
<feature type="domain" description="Cytochrome c assembly protein" evidence="4">
    <location>
        <begin position="101"/>
        <end position="322"/>
    </location>
</feature>
<feature type="transmembrane region" description="Helical" evidence="3">
    <location>
        <begin position="133"/>
        <end position="154"/>
    </location>
</feature>
<feature type="transmembrane region" description="Helical" evidence="3">
    <location>
        <begin position="484"/>
        <end position="505"/>
    </location>
</feature>
<feature type="transmembrane region" description="Helical" evidence="3">
    <location>
        <begin position="817"/>
        <end position="837"/>
    </location>
</feature>
<comment type="caution">
    <text evidence="6">The sequence shown here is derived from an EMBL/GenBank/DDBJ whole genome shotgun (WGS) entry which is preliminary data.</text>
</comment>
<feature type="transmembrane region" description="Helical" evidence="3">
    <location>
        <begin position="299"/>
        <end position="318"/>
    </location>
</feature>
<keyword evidence="2" id="KW-0201">Cytochrome c-type biogenesis</keyword>
<organism evidence="6 7">
    <name type="scientific">Xanthocytophaga flava</name>
    <dbReference type="NCBI Taxonomy" id="3048013"/>
    <lineage>
        <taxon>Bacteria</taxon>
        <taxon>Pseudomonadati</taxon>
        <taxon>Bacteroidota</taxon>
        <taxon>Cytophagia</taxon>
        <taxon>Cytophagales</taxon>
        <taxon>Rhodocytophagaceae</taxon>
        <taxon>Xanthocytophaga</taxon>
    </lineage>
</organism>
<proteinExistence type="inferred from homology"/>
<keyword evidence="3" id="KW-0812">Transmembrane</keyword>
<feature type="transmembrane region" description="Helical" evidence="3">
    <location>
        <begin position="104"/>
        <end position="121"/>
    </location>
</feature>
<name>A0AAE3QTU8_9BACT</name>
<feature type="transmembrane region" description="Helical" evidence="3">
    <location>
        <begin position="276"/>
        <end position="292"/>
    </location>
</feature>
<feature type="transmembrane region" description="Helical" evidence="3">
    <location>
        <begin position="205"/>
        <end position="224"/>
    </location>
</feature>
<evidence type="ECO:0000256" key="1">
    <source>
        <dbReference type="ARBA" id="ARBA00009186"/>
    </source>
</evidence>
<dbReference type="EMBL" id="JASJOS010000010">
    <property type="protein sequence ID" value="MDJ1483268.1"/>
    <property type="molecule type" value="Genomic_DNA"/>
</dbReference>
<keyword evidence="3" id="KW-1133">Transmembrane helix</keyword>
<evidence type="ECO:0000256" key="2">
    <source>
        <dbReference type="ARBA" id="ARBA00022748"/>
    </source>
</evidence>
<dbReference type="Proteomes" id="UP001241110">
    <property type="component" value="Unassembled WGS sequence"/>
</dbReference>
<feature type="transmembrane region" description="Helical" evidence="3">
    <location>
        <begin position="378"/>
        <end position="396"/>
    </location>
</feature>
<feature type="transmembrane region" description="Helical" evidence="3">
    <location>
        <begin position="338"/>
        <end position="358"/>
    </location>
</feature>
<feature type="transmembrane region" description="Helical" evidence="3">
    <location>
        <begin position="50"/>
        <end position="74"/>
    </location>
</feature>
<dbReference type="Pfam" id="PF01578">
    <property type="entry name" value="Cytochrom_C_asm"/>
    <property type="match status" value="1"/>
</dbReference>
<dbReference type="AlphaFoldDB" id="A0AAE3QTU8"/>
<feature type="transmembrane region" description="Helical" evidence="3">
    <location>
        <begin position="429"/>
        <end position="448"/>
    </location>
</feature>
<evidence type="ECO:0000313" key="6">
    <source>
        <dbReference type="EMBL" id="MDJ1483268.1"/>
    </source>
</evidence>
<comment type="similarity">
    <text evidence="1">Belongs to the CcmF/CycK/Ccl1/NrfE/CcsA family.</text>
</comment>
<dbReference type="GO" id="GO:0015232">
    <property type="term" value="F:heme transmembrane transporter activity"/>
    <property type="evidence" value="ECO:0007669"/>
    <property type="project" value="InterPro"/>
</dbReference>
<evidence type="ECO:0000259" key="4">
    <source>
        <dbReference type="Pfam" id="PF01578"/>
    </source>
</evidence>
<feature type="domain" description="Cytochrome c-type biogenesis protein CcmF C-terminal" evidence="5">
    <location>
        <begin position="367"/>
        <end position="545"/>
    </location>
</feature>
<sequence>MIHEGIGNFGHFAVILSFISSLIAAYGYYQMSRKEDILEVNQWRRFSRAVFFTHFGAVVAVVGTLFFIIINHYFEYYYAYDHSSLSMPTKYILACFWEGQEGSFLLWIFWHVLLGLVFIFANRQWEAPAMTVFMLVQAFLASMILGVVIPGLNIKIGSSPFILLRDAMSDAPIFKTQPNFIPEDGSGLNALLQNYWMVIHPPTLFLGYAATLVPFAFAIAGLWYRKYTEWIKPAMPWTLFAVFILGTGIIMGGVWAYETLNFGGYWNWDPVENGVYIPWLTLVGGLHTMLLARKNGTALKASLILVVSTFILVLYATFITRSGILGNASVHSFTDLGLSGQLLIYLLVFTFIAIVLMIREWKRIPSADAELAVYTREFWIFMGITVLGLAAFQVLVPTSIPVWNKIVELFGAVSNVAPPADQIEFYTQFQLWFFIVIAILSAIGQFFWWKRYESAKSLNWLVMPLLIALLLAALIASLAKVAEWQYIILLYAASFSLIVNGRILWMIIRNGYKLSGGAISHMGVALMLIGILFSSGYSKVVSLNMTGLMYSRGEDFTKDDNKENKENTLLWINEPTRMDKYIVTYKGKRAEVKGVPGYVDPKLLGSADVPFRAVATNPIEKEGKVYYQKGDTVRVYPENTYYEVEYRDEEGRVFTLYPRVQKNGEMGGYAISPDIQKEPRRDLYTFVNYDPGMAGEKKEWSKPEEFTAHKGDTLYLNDYVAVLDDVTRVTDVPGIMLTSSDAAVKANIRILGKTQEYIAQPTFVIKDRMVGQMSETINDLGLRVSFLNVNPATGEFTFGVSRTQKDFIILKAIEKPYINILWIGSIVMLIGFVISIFRWKR</sequence>